<dbReference type="PROSITE" id="PS51257">
    <property type="entry name" value="PROKAR_LIPOPROTEIN"/>
    <property type="match status" value="1"/>
</dbReference>
<dbReference type="NCBIfam" id="TIGR03352">
    <property type="entry name" value="VI_chp_3"/>
    <property type="match status" value="1"/>
</dbReference>
<feature type="chain" id="PRO_5020975957" evidence="1">
    <location>
        <begin position="24"/>
        <end position="186"/>
    </location>
</feature>
<feature type="signal peptide" evidence="1">
    <location>
        <begin position="1"/>
        <end position="23"/>
    </location>
</feature>
<keyword evidence="1" id="KW-0732">Signal</keyword>
<dbReference type="EMBL" id="SLXD01000005">
    <property type="protein sequence ID" value="TCP02921.1"/>
    <property type="molecule type" value="Genomic_DNA"/>
</dbReference>
<protein>
    <submittedName>
        <fullName evidence="2">Type VI secretion system protein VasD</fullName>
    </submittedName>
</protein>
<proteinExistence type="predicted"/>
<dbReference type="GeneID" id="99684646"/>
<evidence type="ECO:0000313" key="3">
    <source>
        <dbReference type="Proteomes" id="UP000295106"/>
    </source>
</evidence>
<accession>A0A4R2M9Q6</accession>
<organism evidence="2 3">
    <name type="scientific">Rubrivivax gelatinosus</name>
    <name type="common">Rhodocyclus gelatinosus</name>
    <name type="synonym">Rhodopseudomonas gelatinosa</name>
    <dbReference type="NCBI Taxonomy" id="28068"/>
    <lineage>
        <taxon>Bacteria</taxon>
        <taxon>Pseudomonadati</taxon>
        <taxon>Pseudomonadota</taxon>
        <taxon>Betaproteobacteria</taxon>
        <taxon>Burkholderiales</taxon>
        <taxon>Sphaerotilaceae</taxon>
        <taxon>Rubrivivax</taxon>
    </lineage>
</organism>
<comment type="caution">
    <text evidence="2">The sequence shown here is derived from an EMBL/GenBank/DDBJ whole genome shotgun (WGS) entry which is preliminary data.</text>
</comment>
<dbReference type="InterPro" id="IPR017734">
    <property type="entry name" value="T6SS_SciN"/>
</dbReference>
<name>A0A4R2M9Q6_RUBGE</name>
<evidence type="ECO:0000313" key="2">
    <source>
        <dbReference type="EMBL" id="TCP02921.1"/>
    </source>
</evidence>
<dbReference type="OrthoDB" id="8752321at2"/>
<dbReference type="InterPro" id="IPR038706">
    <property type="entry name" value="Type_VI_SciN-like_sf"/>
</dbReference>
<dbReference type="Gene3D" id="2.60.40.4150">
    <property type="entry name" value="Type VI secretion system, lipoprotein SciN"/>
    <property type="match status" value="1"/>
</dbReference>
<evidence type="ECO:0000256" key="1">
    <source>
        <dbReference type="SAM" id="SignalP"/>
    </source>
</evidence>
<dbReference type="PANTHER" id="PTHR37625">
    <property type="entry name" value="OUTER MEMBRANE LIPOPROTEIN-RELATED"/>
    <property type="match status" value="1"/>
</dbReference>
<reference evidence="2 3" key="1">
    <citation type="submission" date="2019-03" db="EMBL/GenBank/DDBJ databases">
        <title>Genomic Encyclopedia of Type Strains, Phase IV (KMG-IV): sequencing the most valuable type-strain genomes for metagenomic binning, comparative biology and taxonomic classification.</title>
        <authorList>
            <person name="Goeker M."/>
        </authorList>
    </citation>
    <scope>NUCLEOTIDE SEQUENCE [LARGE SCALE GENOMIC DNA]</scope>
    <source>
        <strain evidence="2 3">DSM 1709</strain>
    </source>
</reference>
<dbReference type="RefSeq" id="WP_132646501.1">
    <property type="nucleotide sequence ID" value="NZ_CP181386.1"/>
</dbReference>
<dbReference type="PANTHER" id="PTHR37625:SF4">
    <property type="entry name" value="OUTER MEMBRANE LIPOPROTEIN"/>
    <property type="match status" value="1"/>
</dbReference>
<dbReference type="Proteomes" id="UP000295106">
    <property type="component" value="Unassembled WGS sequence"/>
</dbReference>
<sequence>MRIHAFLSTLPSCLLSCLLCGCAAPGEAPAPWTTRALAALGLAPVAPPPPAETVLELHASPLLNAAADGVAVPAVVQLRWLDDPAAFQRAPYERLAGGDGARELVVAPGRSVTLRERAPAGARALGVVALFRAPAPGRWKLVFPLPAMQPIRLSLHRCALVIASGTAWQAPAGADRLGDLRCPSTD</sequence>
<dbReference type="Pfam" id="PF12790">
    <property type="entry name" value="T6SS-SciN"/>
    <property type="match status" value="1"/>
</dbReference>
<gene>
    <name evidence="2" type="ORF">EV684_10587</name>
</gene>
<dbReference type="AlphaFoldDB" id="A0A4R2M9Q6"/>